<feature type="domain" description="AMP-dependent synthetase/ligase" evidence="1">
    <location>
        <begin position="9"/>
        <end position="364"/>
    </location>
</feature>
<dbReference type="CDD" id="cd05936">
    <property type="entry name" value="FC-FACS_FadD_like"/>
    <property type="match status" value="1"/>
</dbReference>
<dbReference type="InterPro" id="IPR020845">
    <property type="entry name" value="AMP-binding_CS"/>
</dbReference>
<organism evidence="3 4">
    <name type="scientific">Streptomyces viridochromogenes</name>
    <dbReference type="NCBI Taxonomy" id="1938"/>
    <lineage>
        <taxon>Bacteria</taxon>
        <taxon>Bacillati</taxon>
        <taxon>Actinomycetota</taxon>
        <taxon>Actinomycetes</taxon>
        <taxon>Kitasatosporales</taxon>
        <taxon>Streptomycetaceae</taxon>
        <taxon>Streptomyces</taxon>
    </lineage>
</organism>
<dbReference type="Gene3D" id="3.40.50.12780">
    <property type="entry name" value="N-terminal domain of ligase-like"/>
    <property type="match status" value="1"/>
</dbReference>
<dbReference type="PATRIC" id="fig|1938.6.peg.8926"/>
<dbReference type="Proteomes" id="UP000037023">
    <property type="component" value="Unassembled WGS sequence"/>
</dbReference>
<sequence>MTNLALNLARTAAARPDSTAILLDDQALDYRALDGRSALVAGWLAARGVGPGDRVAILLPNIPHFAVAYYGVLRAGAVAVPMNPLLKSGEIGYGAGDCGAKLILAWGAAMAEAGAAAAALGIGCVDVTDPGFGAELAAAEPRGEVVERDDDDLAVLLYTSGTTGRPKGARLTHGNLGSNTATVARVLGMSASDTVFGGLPFFHVFGQTCGLNAAVLTGARITLLPRFDAAKALGILSRDRVTVMEGVPTMFLGLLAAAEAAGSTGLTGEEGLRLCVTGGSAMPVEVLYRFESAFGCPVVEGYGLSETSPVVTFGSLDGPRKPGSIGTPIEGVRVRLVDDDGKEVAEGDVGEIAVKGPNVMAGYWNRPEADEAAFADGWFRTGDLARRDEDGFYFIVDRKKDLVIRGGYNVYPREIEEVFYEHPAVAEAAVVGVPHEVHGEEVAAVVTLKPGAEVTADELRAFVKARVAPYKYPRIVRLVPGLPKGPTGKILKREITVEGPAE</sequence>
<dbReference type="EMBL" id="LGUP01000423">
    <property type="protein sequence ID" value="KOG06825.1"/>
    <property type="molecule type" value="Genomic_DNA"/>
</dbReference>
<dbReference type="PANTHER" id="PTHR43767:SF12">
    <property type="entry name" value="AMP-DEPENDENT SYNTHETASE AND LIGASE"/>
    <property type="match status" value="1"/>
</dbReference>
<protein>
    <submittedName>
        <fullName evidence="3">AMP-dependent synthetase</fullName>
    </submittedName>
</protein>
<dbReference type="Pfam" id="PF00501">
    <property type="entry name" value="AMP-binding"/>
    <property type="match status" value="1"/>
</dbReference>
<dbReference type="AlphaFoldDB" id="A0A0L8IZJ6"/>
<feature type="domain" description="AMP-binding enzyme C-terminal" evidence="2">
    <location>
        <begin position="414"/>
        <end position="489"/>
    </location>
</feature>
<dbReference type="PANTHER" id="PTHR43767">
    <property type="entry name" value="LONG-CHAIN-FATTY-ACID--COA LIGASE"/>
    <property type="match status" value="1"/>
</dbReference>
<dbReference type="Pfam" id="PF13193">
    <property type="entry name" value="AMP-binding_C"/>
    <property type="match status" value="1"/>
</dbReference>
<dbReference type="SUPFAM" id="SSF56801">
    <property type="entry name" value="Acetyl-CoA synthetase-like"/>
    <property type="match status" value="1"/>
</dbReference>
<comment type="caution">
    <text evidence="3">The sequence shown here is derived from an EMBL/GenBank/DDBJ whole genome shotgun (WGS) entry which is preliminary data.</text>
</comment>
<evidence type="ECO:0000313" key="3">
    <source>
        <dbReference type="EMBL" id="KOG06825.1"/>
    </source>
</evidence>
<dbReference type="RefSeq" id="WP_033201033.1">
    <property type="nucleotide sequence ID" value="NZ_LGUP01000423.1"/>
</dbReference>
<gene>
    <name evidence="3" type="ORF">ADK34_41470</name>
</gene>
<accession>A0A0L8IZJ6</accession>
<dbReference type="Gene3D" id="3.30.300.30">
    <property type="match status" value="1"/>
</dbReference>
<dbReference type="PROSITE" id="PS00455">
    <property type="entry name" value="AMP_BINDING"/>
    <property type="match status" value="1"/>
</dbReference>
<evidence type="ECO:0000259" key="2">
    <source>
        <dbReference type="Pfam" id="PF13193"/>
    </source>
</evidence>
<dbReference type="InterPro" id="IPR025110">
    <property type="entry name" value="AMP-bd_C"/>
</dbReference>
<dbReference type="OrthoDB" id="9803968at2"/>
<name>A0A0L8IZJ6_STRVR</name>
<dbReference type="GO" id="GO:0016877">
    <property type="term" value="F:ligase activity, forming carbon-sulfur bonds"/>
    <property type="evidence" value="ECO:0007669"/>
    <property type="project" value="UniProtKB-ARBA"/>
</dbReference>
<dbReference type="InterPro" id="IPR045851">
    <property type="entry name" value="AMP-bd_C_sf"/>
</dbReference>
<dbReference type="InterPro" id="IPR042099">
    <property type="entry name" value="ANL_N_sf"/>
</dbReference>
<dbReference type="InterPro" id="IPR050237">
    <property type="entry name" value="ATP-dep_AMP-bd_enzyme"/>
</dbReference>
<dbReference type="InterPro" id="IPR000873">
    <property type="entry name" value="AMP-dep_synth/lig_dom"/>
</dbReference>
<evidence type="ECO:0000313" key="4">
    <source>
        <dbReference type="Proteomes" id="UP000037023"/>
    </source>
</evidence>
<proteinExistence type="predicted"/>
<evidence type="ECO:0000259" key="1">
    <source>
        <dbReference type="Pfam" id="PF00501"/>
    </source>
</evidence>
<reference evidence="3 4" key="1">
    <citation type="submission" date="2015-06" db="EMBL/GenBank/DDBJ databases">
        <authorList>
            <person name="Hoefler B.C."/>
            <person name="Straight P.D."/>
        </authorList>
    </citation>
    <scope>NUCLEOTIDE SEQUENCE [LARGE SCALE GENOMIC DNA]</scope>
    <source>
        <strain evidence="3 4">NRRL 3427</strain>
    </source>
</reference>